<gene>
    <name evidence="3" type="ORF">PEVE_00001892</name>
</gene>
<accession>A0ABN8Q1U8</accession>
<evidence type="ECO:0000256" key="2">
    <source>
        <dbReference type="SAM" id="MobiDB-lite"/>
    </source>
</evidence>
<reference evidence="3 4" key="1">
    <citation type="submission" date="2022-05" db="EMBL/GenBank/DDBJ databases">
        <authorList>
            <consortium name="Genoscope - CEA"/>
            <person name="William W."/>
        </authorList>
    </citation>
    <scope>NUCLEOTIDE SEQUENCE [LARGE SCALE GENOMIC DNA]</scope>
</reference>
<name>A0ABN8Q1U8_9CNID</name>
<keyword evidence="1" id="KW-0175">Coiled coil</keyword>
<feature type="coiled-coil region" evidence="1">
    <location>
        <begin position="421"/>
        <end position="459"/>
    </location>
</feature>
<dbReference type="PANTHER" id="PTHR37508:SF1">
    <property type="entry name" value="TRANSMEMBRANE PROTEIN"/>
    <property type="match status" value="1"/>
</dbReference>
<sequence length="459" mass="51682">MADCQVVIGDETFDLVTIPDAKSQMVLKAKDLLLGSLDLQSLVDDLGKLGNFIRVAYNGVAGHTEVQIKVQRVGYKVTKLADKSAVTVHQFKGASQSVLHELKSTYQYLLDGFEDMALETLSMLTDVAAEMAKAADELHSDFEKATDDVIDALEDTQKAKGVEEKQKKTREEERKDFESRMKQAEQRQKNALEAEAKAQLLYDKAQEKEDKALDKQDSLLSAVGSIFNGMISAAGNAMTGNIEKAAEAIEKIGDKSGYKEAMKMANQEKMKHLDELQKEREIRQKAIEECIEFAEKIKRCQDDNALAEAAIEALHSSIGALKSLSAIMMKAAVFWQQMQSHCESIAKGEMQKLVQKALDKYDDEKRLKFWTSTGFKKSAVQYYSKWVALDDVCGVYMLQIRDTRQDLYNYLEENPTIEQAKKNVRQLATQFAKDLKQAQEKLAEDNQRALEEKKSLEDN</sequence>
<dbReference type="PANTHER" id="PTHR37508">
    <property type="entry name" value="TRANSMEMBRANE PROTEIN"/>
    <property type="match status" value="1"/>
</dbReference>
<proteinExistence type="predicted"/>
<organism evidence="3 4">
    <name type="scientific">Porites evermanni</name>
    <dbReference type="NCBI Taxonomy" id="104178"/>
    <lineage>
        <taxon>Eukaryota</taxon>
        <taxon>Metazoa</taxon>
        <taxon>Cnidaria</taxon>
        <taxon>Anthozoa</taxon>
        <taxon>Hexacorallia</taxon>
        <taxon>Scleractinia</taxon>
        <taxon>Fungiina</taxon>
        <taxon>Poritidae</taxon>
        <taxon>Porites</taxon>
    </lineage>
</organism>
<dbReference type="EMBL" id="CALNXI010001100">
    <property type="protein sequence ID" value="CAH3155496.1"/>
    <property type="molecule type" value="Genomic_DNA"/>
</dbReference>
<dbReference type="Proteomes" id="UP001159427">
    <property type="component" value="Unassembled WGS sequence"/>
</dbReference>
<keyword evidence="4" id="KW-1185">Reference proteome</keyword>
<comment type="caution">
    <text evidence="3">The sequence shown here is derived from an EMBL/GenBank/DDBJ whole genome shotgun (WGS) entry which is preliminary data.</text>
</comment>
<feature type="region of interest" description="Disordered" evidence="2">
    <location>
        <begin position="156"/>
        <end position="190"/>
    </location>
</feature>
<protein>
    <submittedName>
        <fullName evidence="3">Uncharacterized protein</fullName>
    </submittedName>
</protein>
<evidence type="ECO:0000256" key="1">
    <source>
        <dbReference type="SAM" id="Coils"/>
    </source>
</evidence>
<evidence type="ECO:0000313" key="4">
    <source>
        <dbReference type="Proteomes" id="UP001159427"/>
    </source>
</evidence>
<evidence type="ECO:0000313" key="3">
    <source>
        <dbReference type="EMBL" id="CAH3155496.1"/>
    </source>
</evidence>